<evidence type="ECO:0000313" key="2">
    <source>
        <dbReference type="EMBL" id="OAN39123.1"/>
    </source>
</evidence>
<proteinExistence type="predicted"/>
<dbReference type="AlphaFoldDB" id="A0A178LX01"/>
<feature type="domain" description="2,4-diaminopentanoate dehydrogenase C-terminal" evidence="1">
    <location>
        <begin position="162"/>
        <end position="367"/>
    </location>
</feature>
<name>A0A178LX01_MYCIR</name>
<dbReference type="Pfam" id="PF19328">
    <property type="entry name" value="DAP_DH_C"/>
    <property type="match status" value="1"/>
</dbReference>
<organism evidence="2 3">
    <name type="scientific">Mycolicibacterium iranicum</name>
    <name type="common">Mycobacterium iranicum</name>
    <dbReference type="NCBI Taxonomy" id="912594"/>
    <lineage>
        <taxon>Bacteria</taxon>
        <taxon>Bacillati</taxon>
        <taxon>Actinomycetota</taxon>
        <taxon>Actinomycetes</taxon>
        <taxon>Mycobacteriales</taxon>
        <taxon>Mycobacteriaceae</taxon>
        <taxon>Mycolicibacterium</taxon>
    </lineage>
</organism>
<dbReference type="CDD" id="cd24146">
    <property type="entry name" value="nat-AmDH_N_like"/>
    <property type="match status" value="1"/>
</dbReference>
<sequence length="376" mass="40828">MRLVTAVTICCYRSPVYRVIQWGTGAVGAEMMTAILDRRGREEHKGHRLELVGARVYSNAKHGVDIGQILGRDPIGIAATTNVDDILAMDADCVLYTPRTARVDDVCAVLASGKNVATTAFMFHPRRMATADRDRVLAACEDGASSVHGSGLNPGNLSGVLPLALSGMSRTIDKITLQERADWSVYESTGITFDNMAFGEPVESISPTATEFLAFNSSIFSEQVWFIGDTLNADLDEVTATVEAVAAQRDHQIFDHVLRAGTTAGQRWNWTGLRDGEPLVEIETLWTVGNEYPGHWPKPRHGWTLTIDGDPTMQTHFFSLASLHREATMEEHVRSANVATAMQVLNAVPAVCEAPPGFATSATLPLIYSGGGFRQP</sequence>
<protein>
    <submittedName>
        <fullName evidence="2">Dihydrodipicolinate reductase</fullName>
    </submittedName>
</protein>
<dbReference type="InterPro" id="IPR036291">
    <property type="entry name" value="NAD(P)-bd_dom_sf"/>
</dbReference>
<gene>
    <name evidence="2" type="ORF">A4X20_18900</name>
</gene>
<dbReference type="InterPro" id="IPR045760">
    <property type="entry name" value="DAP_DH_C"/>
</dbReference>
<dbReference type="STRING" id="912594.AWC12_20280"/>
<dbReference type="SUPFAM" id="SSF51735">
    <property type="entry name" value="NAD(P)-binding Rossmann-fold domains"/>
    <property type="match status" value="1"/>
</dbReference>
<dbReference type="Gene3D" id="3.40.50.720">
    <property type="entry name" value="NAD(P)-binding Rossmann-like Domain"/>
    <property type="match status" value="1"/>
</dbReference>
<dbReference type="Proteomes" id="UP000078396">
    <property type="component" value="Unassembled WGS sequence"/>
</dbReference>
<evidence type="ECO:0000259" key="1">
    <source>
        <dbReference type="Pfam" id="PF19328"/>
    </source>
</evidence>
<reference evidence="2 3" key="1">
    <citation type="submission" date="2016-04" db="EMBL/GenBank/DDBJ databases">
        <title>Draft Genome Sequences of Staphylococcus capitis Strain H36, S. capitis Strain H65, S. cohnii Strain H62, S. hominis Strain H69, Mycobacterium iranicum Strain H39, Plantibacter sp. Strain H53, Pseudomonas oryzihabitans Strain H72, and Microbacterium sp. Strain H83, isolated from residential settings.</title>
        <authorList>
            <person name="Lymperopoulou D."/>
            <person name="Adams R.I."/>
            <person name="Lindow S."/>
            <person name="Coil D.A."/>
            <person name="Jospin G."/>
            <person name="Eisen J.A."/>
        </authorList>
    </citation>
    <scope>NUCLEOTIDE SEQUENCE [LARGE SCALE GENOMIC DNA]</scope>
    <source>
        <strain evidence="2 3">H39</strain>
    </source>
</reference>
<comment type="caution">
    <text evidence="2">The sequence shown here is derived from an EMBL/GenBank/DDBJ whole genome shotgun (WGS) entry which is preliminary data.</text>
</comment>
<dbReference type="eggNOG" id="COG3804">
    <property type="taxonomic scope" value="Bacteria"/>
</dbReference>
<dbReference type="EMBL" id="LWCS01000019">
    <property type="protein sequence ID" value="OAN39123.1"/>
    <property type="molecule type" value="Genomic_DNA"/>
</dbReference>
<accession>A0A178LX01</accession>
<evidence type="ECO:0000313" key="3">
    <source>
        <dbReference type="Proteomes" id="UP000078396"/>
    </source>
</evidence>